<keyword evidence="4" id="KW-1185">Reference proteome</keyword>
<evidence type="ECO:0000313" key="3">
    <source>
        <dbReference type="EMBL" id="QIV79954.1"/>
    </source>
</evidence>
<feature type="transmembrane region" description="Helical" evidence="2">
    <location>
        <begin position="65"/>
        <end position="82"/>
    </location>
</feature>
<geneLocation type="plasmid" evidence="3 4">
    <name>unnamed2</name>
</geneLocation>
<evidence type="ECO:0000313" key="4">
    <source>
        <dbReference type="Proteomes" id="UP000501849"/>
    </source>
</evidence>
<name>A0A6H0RYE7_9MYCO</name>
<keyword evidence="2" id="KW-1133">Transmembrane helix</keyword>
<keyword evidence="2" id="KW-0812">Transmembrane</keyword>
<protein>
    <submittedName>
        <fullName evidence="3">Uncharacterized protein</fullName>
    </submittedName>
</protein>
<feature type="transmembrane region" description="Helical" evidence="2">
    <location>
        <begin position="6"/>
        <end position="30"/>
    </location>
</feature>
<evidence type="ECO:0000256" key="1">
    <source>
        <dbReference type="SAM" id="MobiDB-lite"/>
    </source>
</evidence>
<dbReference type="RefSeq" id="WP_168140681.1">
    <property type="nucleotide sequence ID" value="NZ_CP038798.1"/>
</dbReference>
<reference evidence="3 4" key="1">
    <citation type="submission" date="2019-04" db="EMBL/GenBank/DDBJ databases">
        <title>Draft, Whole-Genome Sequence of the Anthracene-degrading Mycobacterium frederiksbergense LB501T, Isolated from a Polycyclic Aromatic Hydrocarbon (PAH)-Contaminated Soil.</title>
        <authorList>
            <person name="Augelletti F."/>
        </authorList>
    </citation>
    <scope>NUCLEOTIDE SEQUENCE [LARGE SCALE GENOMIC DNA]</scope>
    <source>
        <strain evidence="3 4">LB 501T</strain>
        <plasmid evidence="3 4">unnamed2</plasmid>
    </source>
</reference>
<dbReference type="EMBL" id="CP038798">
    <property type="protein sequence ID" value="QIV79954.1"/>
    <property type="molecule type" value="Genomic_DNA"/>
</dbReference>
<sequence>MVKQWLIDYWWILVTVLCIIALAVTMWVLGRRGTLKKTWPKISFAVTCVLILLIPFMPAPGNYCLAAIAVSNLLVVFSGTFTSEKSPGRVDQPATSATPTTRRGR</sequence>
<feature type="region of interest" description="Disordered" evidence="1">
    <location>
        <begin position="82"/>
        <end position="105"/>
    </location>
</feature>
<organism evidence="3 4">
    <name type="scientific">Mycolicibacterium frederiksbergense</name>
    <dbReference type="NCBI Taxonomy" id="117567"/>
    <lineage>
        <taxon>Bacteria</taxon>
        <taxon>Bacillati</taxon>
        <taxon>Actinomycetota</taxon>
        <taxon>Actinomycetes</taxon>
        <taxon>Mycobacteriales</taxon>
        <taxon>Mycobacteriaceae</taxon>
        <taxon>Mycolicibacterium</taxon>
    </lineage>
</organism>
<proteinExistence type="predicted"/>
<dbReference type="AlphaFoldDB" id="A0A6H0RYE7"/>
<feature type="transmembrane region" description="Helical" evidence="2">
    <location>
        <begin position="42"/>
        <end position="59"/>
    </location>
</feature>
<keyword evidence="2" id="KW-0472">Membrane</keyword>
<dbReference type="KEGG" id="mfre:EXE63_02815"/>
<feature type="compositionally biased region" description="Polar residues" evidence="1">
    <location>
        <begin position="93"/>
        <end position="105"/>
    </location>
</feature>
<accession>A0A6H0RYE7</accession>
<dbReference type="Proteomes" id="UP000501849">
    <property type="component" value="Plasmid unnamed2"/>
</dbReference>
<evidence type="ECO:0000256" key="2">
    <source>
        <dbReference type="SAM" id="Phobius"/>
    </source>
</evidence>
<gene>
    <name evidence="3" type="ORF">EXE63_02815</name>
</gene>
<keyword evidence="3" id="KW-0614">Plasmid</keyword>